<dbReference type="EMBL" id="SUNI01000026">
    <property type="protein sequence ID" value="TJZ89730.1"/>
    <property type="molecule type" value="Genomic_DNA"/>
</dbReference>
<evidence type="ECO:0000313" key="2">
    <source>
        <dbReference type="Proteomes" id="UP000309747"/>
    </source>
</evidence>
<comment type="caution">
    <text evidence="1">The sequence shown here is derived from an EMBL/GenBank/DDBJ whole genome shotgun (WGS) entry which is preliminary data.</text>
</comment>
<proteinExistence type="predicted"/>
<name>A0A4U0R5T8_9RHOB</name>
<evidence type="ECO:0000313" key="1">
    <source>
        <dbReference type="EMBL" id="TJZ89730.1"/>
    </source>
</evidence>
<dbReference type="AlphaFoldDB" id="A0A4U0R5T8"/>
<dbReference type="PROSITE" id="PS51257">
    <property type="entry name" value="PROKAR_LIPOPROTEIN"/>
    <property type="match status" value="1"/>
</dbReference>
<gene>
    <name evidence="1" type="ORF">FA743_17725</name>
</gene>
<protein>
    <submittedName>
        <fullName evidence="1">Uncharacterized protein</fullName>
    </submittedName>
</protein>
<dbReference type="RefSeq" id="WP_136887418.1">
    <property type="nucleotide sequence ID" value="NZ_SUNI01000026.1"/>
</dbReference>
<sequence length="171" mass="17389">MTRLTLPLLIGTLILSGCGRFGDSGWNPLGWGPGTTTAPQSIVPEGGFAASADLRPLVPQILGADWQPLPEGRLLVLRGFGPVKGYHSAALVTARPQPGDALAPDPDGVLRLRFVAVPPPAGSPAAALPARPETDTITVALPLSVVQLSRISAIEIAGAGAGAGGTVTLRR</sequence>
<dbReference type="Proteomes" id="UP000309747">
    <property type="component" value="Unassembled WGS sequence"/>
</dbReference>
<dbReference type="OrthoDB" id="7773807at2"/>
<organism evidence="1 2">
    <name type="scientific">Paracoccus gahaiensis</name>
    <dbReference type="NCBI Taxonomy" id="1706839"/>
    <lineage>
        <taxon>Bacteria</taxon>
        <taxon>Pseudomonadati</taxon>
        <taxon>Pseudomonadota</taxon>
        <taxon>Alphaproteobacteria</taxon>
        <taxon>Rhodobacterales</taxon>
        <taxon>Paracoccaceae</taxon>
        <taxon>Paracoccus</taxon>
    </lineage>
</organism>
<reference evidence="1 2" key="1">
    <citation type="submission" date="2019-04" db="EMBL/GenBank/DDBJ databases">
        <authorList>
            <person name="Li J."/>
        </authorList>
    </citation>
    <scope>NUCLEOTIDE SEQUENCE [LARGE SCALE GENOMIC DNA]</scope>
    <source>
        <strain evidence="1 2">KCTC 42687</strain>
    </source>
</reference>
<keyword evidence="2" id="KW-1185">Reference proteome</keyword>
<accession>A0A4U0R5T8</accession>